<feature type="transmembrane region" description="Helical" evidence="1">
    <location>
        <begin position="55"/>
        <end position="79"/>
    </location>
</feature>
<dbReference type="EMBL" id="JAAIKC010000001">
    <property type="protein sequence ID" value="NEW05649.1"/>
    <property type="molecule type" value="Genomic_DNA"/>
</dbReference>
<feature type="transmembrane region" description="Helical" evidence="1">
    <location>
        <begin position="99"/>
        <end position="117"/>
    </location>
</feature>
<evidence type="ECO:0000259" key="2">
    <source>
        <dbReference type="Pfam" id="PF02517"/>
    </source>
</evidence>
<dbReference type="InterPro" id="IPR003675">
    <property type="entry name" value="Rce1/LyrA-like_dom"/>
</dbReference>
<keyword evidence="1" id="KW-1133">Transmembrane helix</keyword>
<evidence type="ECO:0000256" key="1">
    <source>
        <dbReference type="SAM" id="Phobius"/>
    </source>
</evidence>
<evidence type="ECO:0000313" key="3">
    <source>
        <dbReference type="EMBL" id="NEW05649.1"/>
    </source>
</evidence>
<accession>A0A6G3ZVM9</accession>
<dbReference type="GO" id="GO:0080120">
    <property type="term" value="P:CAAX-box protein maturation"/>
    <property type="evidence" value="ECO:0007669"/>
    <property type="project" value="UniProtKB-ARBA"/>
</dbReference>
<feature type="transmembrane region" description="Helical" evidence="1">
    <location>
        <begin position="185"/>
        <end position="204"/>
    </location>
</feature>
<dbReference type="AlphaFoldDB" id="A0A6G3ZVM9"/>
<keyword evidence="1" id="KW-0472">Membrane</keyword>
<gene>
    <name evidence="3" type="ORF">GK047_06390</name>
</gene>
<keyword evidence="3" id="KW-0378">Hydrolase</keyword>
<keyword evidence="3" id="KW-0482">Metalloprotease</keyword>
<sequence length="212" mass="24188">MNLLLLIAPTISIYAGLYLFQSVPVTFALFYGCLLLIPILFKSMGLRCLTYKASVLNISIGIGLGALCLVSIITGGVLFHNELFDSSQLWLLLKNWGFTGEYTVLLVLVLTLVNPVLEEMYWRGFILQKLDKIKYKVTISSLFYSLYHFLVLLPMFKGPYPVIFFLLVFLAGMIWGRMVIKYRTLWGSIISHSLADIGIIMIYFKYCYDCNN</sequence>
<dbReference type="Pfam" id="PF02517">
    <property type="entry name" value="Rce1-like"/>
    <property type="match status" value="1"/>
</dbReference>
<dbReference type="GO" id="GO:0004175">
    <property type="term" value="F:endopeptidase activity"/>
    <property type="evidence" value="ECO:0007669"/>
    <property type="project" value="UniProtKB-ARBA"/>
</dbReference>
<feature type="transmembrane region" description="Helical" evidence="1">
    <location>
        <begin position="25"/>
        <end position="43"/>
    </location>
</feature>
<keyword evidence="1" id="KW-0812">Transmembrane</keyword>
<protein>
    <submittedName>
        <fullName evidence="3">CPBP family intramembrane metalloprotease</fullName>
    </submittedName>
</protein>
<feature type="transmembrane region" description="Helical" evidence="1">
    <location>
        <begin position="162"/>
        <end position="180"/>
    </location>
</feature>
<dbReference type="RefSeq" id="WP_163942749.1">
    <property type="nucleotide sequence ID" value="NZ_JAAIKC010000001.1"/>
</dbReference>
<organism evidence="3">
    <name type="scientific">Paenibacillus sp. SYP-B3998</name>
    <dbReference type="NCBI Taxonomy" id="2678564"/>
    <lineage>
        <taxon>Bacteria</taxon>
        <taxon>Bacillati</taxon>
        <taxon>Bacillota</taxon>
        <taxon>Bacilli</taxon>
        <taxon>Bacillales</taxon>
        <taxon>Paenibacillaceae</taxon>
        <taxon>Paenibacillus</taxon>
    </lineage>
</organism>
<dbReference type="GO" id="GO:0006508">
    <property type="term" value="P:proteolysis"/>
    <property type="evidence" value="ECO:0007669"/>
    <property type="project" value="UniProtKB-KW"/>
</dbReference>
<dbReference type="GO" id="GO:0008237">
    <property type="term" value="F:metallopeptidase activity"/>
    <property type="evidence" value="ECO:0007669"/>
    <property type="project" value="UniProtKB-KW"/>
</dbReference>
<name>A0A6G3ZVM9_9BACL</name>
<feature type="domain" description="CAAX prenyl protease 2/Lysostaphin resistance protein A-like" evidence="2">
    <location>
        <begin position="103"/>
        <end position="197"/>
    </location>
</feature>
<comment type="caution">
    <text evidence="3">The sequence shown here is derived from an EMBL/GenBank/DDBJ whole genome shotgun (WGS) entry which is preliminary data.</text>
</comment>
<keyword evidence="3" id="KW-0645">Protease</keyword>
<proteinExistence type="predicted"/>
<feature type="transmembrane region" description="Helical" evidence="1">
    <location>
        <begin position="137"/>
        <end position="156"/>
    </location>
</feature>
<reference evidence="3" key="1">
    <citation type="submission" date="2020-02" db="EMBL/GenBank/DDBJ databases">
        <authorList>
            <person name="Shen X.-R."/>
            <person name="Zhang Y.-X."/>
        </authorList>
    </citation>
    <scope>NUCLEOTIDE SEQUENCE</scope>
    <source>
        <strain evidence="3">SYP-B3998</strain>
    </source>
</reference>